<proteinExistence type="inferred from homology"/>
<evidence type="ECO:0000256" key="3">
    <source>
        <dbReference type="ARBA" id="ARBA00022900"/>
    </source>
</evidence>
<reference evidence="4" key="1">
    <citation type="journal article" date="2021" name="Nat. Commun.">
        <title>Genomic analyses provide insights into spinach domestication and the genetic basis of agronomic traits.</title>
        <authorList>
            <person name="Cai X."/>
            <person name="Sun X."/>
            <person name="Xu C."/>
            <person name="Sun H."/>
            <person name="Wang X."/>
            <person name="Ge C."/>
            <person name="Zhang Z."/>
            <person name="Wang Q."/>
            <person name="Fei Z."/>
            <person name="Jiao C."/>
            <person name="Wang Q."/>
        </authorList>
    </citation>
    <scope>NUCLEOTIDE SEQUENCE [LARGE SCALE GENOMIC DNA]</scope>
    <source>
        <strain evidence="4">cv. Varoflay</strain>
    </source>
</reference>
<gene>
    <name evidence="5" type="primary">LOC130460797</name>
</gene>
<evidence type="ECO:0000313" key="4">
    <source>
        <dbReference type="Proteomes" id="UP000813463"/>
    </source>
</evidence>
<dbReference type="GeneID" id="130460797"/>
<keyword evidence="3" id="KW-0722">Serine protease inhibitor</keyword>
<reference evidence="5" key="2">
    <citation type="submission" date="2025-08" db="UniProtKB">
        <authorList>
            <consortium name="RefSeq"/>
        </authorList>
    </citation>
    <scope>IDENTIFICATION</scope>
    <source>
        <tissue evidence="5">Leaf</tissue>
    </source>
</reference>
<dbReference type="PANTHER" id="PTHR33091:SF73">
    <property type="entry name" value="INHIBITOR OF TRYPSIN AND HAGEMAN FACTOR-LIKE"/>
    <property type="match status" value="1"/>
</dbReference>
<dbReference type="Pfam" id="PF00280">
    <property type="entry name" value="potato_inhibit"/>
    <property type="match status" value="1"/>
</dbReference>
<evidence type="ECO:0000313" key="5">
    <source>
        <dbReference type="RefSeq" id="XP_056684333.1"/>
    </source>
</evidence>
<protein>
    <submittedName>
        <fullName evidence="5">Trypsin/subtilisin inhibitor-like</fullName>
    </submittedName>
</protein>
<dbReference type="Proteomes" id="UP000813463">
    <property type="component" value="Chromosome 5"/>
</dbReference>
<dbReference type="RefSeq" id="XP_056684333.1">
    <property type="nucleotide sequence ID" value="XM_056828355.1"/>
</dbReference>
<evidence type="ECO:0000256" key="2">
    <source>
        <dbReference type="ARBA" id="ARBA00022690"/>
    </source>
</evidence>
<name>A0ABM3QLV0_SPIOL</name>
<keyword evidence="2" id="KW-0646">Protease inhibitor</keyword>
<comment type="similarity">
    <text evidence="1">Belongs to the protease inhibitor I13 (potato type I serine protease inhibitor) family.</text>
</comment>
<accession>A0ABM3QLV0</accession>
<dbReference type="InterPro" id="IPR036354">
    <property type="entry name" value="Prot_inh_pot1_sf"/>
</dbReference>
<dbReference type="SUPFAM" id="SSF54654">
    <property type="entry name" value="CI-2 family of serine protease inhibitors"/>
    <property type="match status" value="1"/>
</dbReference>
<keyword evidence="4" id="KW-1185">Reference proteome</keyword>
<dbReference type="InterPro" id="IPR000864">
    <property type="entry name" value="Prot_inh_pot1"/>
</dbReference>
<organism evidence="4 5">
    <name type="scientific">Spinacia oleracea</name>
    <name type="common">Spinach</name>
    <dbReference type="NCBI Taxonomy" id="3562"/>
    <lineage>
        <taxon>Eukaryota</taxon>
        <taxon>Viridiplantae</taxon>
        <taxon>Streptophyta</taxon>
        <taxon>Embryophyta</taxon>
        <taxon>Tracheophyta</taxon>
        <taxon>Spermatophyta</taxon>
        <taxon>Magnoliopsida</taxon>
        <taxon>eudicotyledons</taxon>
        <taxon>Gunneridae</taxon>
        <taxon>Pentapetalae</taxon>
        <taxon>Caryophyllales</taxon>
        <taxon>Chenopodiaceae</taxon>
        <taxon>Chenopodioideae</taxon>
        <taxon>Anserineae</taxon>
        <taxon>Spinacia</taxon>
    </lineage>
</organism>
<dbReference type="Gene3D" id="3.30.10.10">
    <property type="entry name" value="Trypsin Inhibitor V, subunit A"/>
    <property type="match status" value="1"/>
</dbReference>
<sequence>MESDLCPSGKLSWPELNGMKGEEAAKIIKEENPRVNPIVWDKPWIPLNYDCYRVFVIVDSDAWNRHSSSNGRLSKPSNKCVHIKLKYGVMDKYVYQYVLSLAIRIM</sequence>
<dbReference type="PANTHER" id="PTHR33091">
    <property type="entry name" value="PROTEIN, PUTATIVE, EXPRESSED-RELATED"/>
    <property type="match status" value="1"/>
</dbReference>
<evidence type="ECO:0000256" key="1">
    <source>
        <dbReference type="ARBA" id="ARBA00008210"/>
    </source>
</evidence>